<dbReference type="InterPro" id="IPR029787">
    <property type="entry name" value="Nucleotide_cyclase"/>
</dbReference>
<dbReference type="Pfam" id="PF00990">
    <property type="entry name" value="GGDEF"/>
    <property type="match status" value="1"/>
</dbReference>
<evidence type="ECO:0000313" key="4">
    <source>
        <dbReference type="Proteomes" id="UP000191110"/>
    </source>
</evidence>
<dbReference type="InterPro" id="IPR052155">
    <property type="entry name" value="Biofilm_reg_signaling"/>
</dbReference>
<feature type="domain" description="EAL" evidence="1">
    <location>
        <begin position="125"/>
        <end position="310"/>
    </location>
</feature>
<dbReference type="AlphaFoldDB" id="A0A1T2L8G7"/>
<dbReference type="PROSITE" id="PS50887">
    <property type="entry name" value="GGDEF"/>
    <property type="match status" value="1"/>
</dbReference>
<dbReference type="SMART" id="SM00267">
    <property type="entry name" value="GGDEF"/>
    <property type="match status" value="1"/>
</dbReference>
<dbReference type="InterPro" id="IPR001633">
    <property type="entry name" value="EAL_dom"/>
</dbReference>
<comment type="caution">
    <text evidence="3">The sequence shown here is derived from an EMBL/GenBank/DDBJ whole genome shotgun (WGS) entry which is preliminary data.</text>
</comment>
<dbReference type="OrthoDB" id="9804951at2"/>
<sequence length="310" mass="34879">MGDGLVKQVAERLAGEVRAEDTAARLGGDEFVVLMTELAEDPEMALMETQIVVQKIQSAIARPFHIDGNELHVSISIGITLFPENSDVADDVLKQADIAMYKAKEQGRDTFQFYLPSMQLAASERLQMENDLRKAIHNGELSLHYQPQFSIDDRLMGAECLLRWLHPEEGMISQARFIPVAEDSGLILSIGEWVMRSACKQLRMWELEGRGGEINRLAINVSPKQFKQRDFVVMVSRIIEKGDSGSAIVETIISMTHHLGLEVIAEGVETRGQLDFLKHSGCHHFQGYYFNRPLPVDEFEKELNESINPV</sequence>
<dbReference type="InterPro" id="IPR043128">
    <property type="entry name" value="Rev_trsase/Diguanyl_cyclase"/>
</dbReference>
<feature type="domain" description="GGDEF" evidence="2">
    <location>
        <begin position="1"/>
        <end position="116"/>
    </location>
</feature>
<evidence type="ECO:0000259" key="2">
    <source>
        <dbReference type="PROSITE" id="PS50887"/>
    </source>
</evidence>
<dbReference type="NCBIfam" id="TIGR00254">
    <property type="entry name" value="GGDEF"/>
    <property type="match status" value="1"/>
</dbReference>
<dbReference type="PANTHER" id="PTHR44757">
    <property type="entry name" value="DIGUANYLATE CYCLASE DGCP"/>
    <property type="match status" value="1"/>
</dbReference>
<dbReference type="EMBL" id="MPRL01000010">
    <property type="protein sequence ID" value="OOZ41381.1"/>
    <property type="molecule type" value="Genomic_DNA"/>
</dbReference>
<accession>A0A1T2L8G7</accession>
<dbReference type="InterPro" id="IPR000160">
    <property type="entry name" value="GGDEF_dom"/>
</dbReference>
<dbReference type="SUPFAM" id="SSF55073">
    <property type="entry name" value="Nucleotide cyclase"/>
    <property type="match status" value="1"/>
</dbReference>
<name>A0A1T2L8G7_9GAMM</name>
<evidence type="ECO:0008006" key="5">
    <source>
        <dbReference type="Google" id="ProtNLM"/>
    </source>
</evidence>
<dbReference type="Pfam" id="PF00563">
    <property type="entry name" value="EAL"/>
    <property type="match status" value="1"/>
</dbReference>
<keyword evidence="4" id="KW-1185">Reference proteome</keyword>
<reference evidence="3 4" key="1">
    <citation type="submission" date="2016-11" db="EMBL/GenBank/DDBJ databases">
        <title>Mixed transmission modes and dynamic genome evolution in an obligate animal-bacterial symbiosis.</title>
        <authorList>
            <person name="Russell S.L."/>
            <person name="Corbett-Detig R.B."/>
            <person name="Cavanaugh C.M."/>
        </authorList>
    </citation>
    <scope>NUCLEOTIDE SEQUENCE [LARGE SCALE GENOMIC DNA]</scope>
    <source>
        <strain evidence="3">Sveles-Q1</strain>
    </source>
</reference>
<dbReference type="InterPro" id="IPR035919">
    <property type="entry name" value="EAL_sf"/>
</dbReference>
<dbReference type="Proteomes" id="UP000191110">
    <property type="component" value="Unassembled WGS sequence"/>
</dbReference>
<dbReference type="CDD" id="cd01948">
    <property type="entry name" value="EAL"/>
    <property type="match status" value="1"/>
</dbReference>
<dbReference type="PANTHER" id="PTHR44757:SF2">
    <property type="entry name" value="BIOFILM ARCHITECTURE MAINTENANCE PROTEIN MBAA"/>
    <property type="match status" value="1"/>
</dbReference>
<evidence type="ECO:0000259" key="1">
    <source>
        <dbReference type="PROSITE" id="PS50883"/>
    </source>
</evidence>
<dbReference type="Gene3D" id="3.20.20.450">
    <property type="entry name" value="EAL domain"/>
    <property type="match status" value="2"/>
</dbReference>
<proteinExistence type="predicted"/>
<evidence type="ECO:0000313" key="3">
    <source>
        <dbReference type="EMBL" id="OOZ41381.1"/>
    </source>
</evidence>
<dbReference type="PROSITE" id="PS50883">
    <property type="entry name" value="EAL"/>
    <property type="match status" value="1"/>
</dbReference>
<dbReference type="CDD" id="cd01949">
    <property type="entry name" value="GGDEF"/>
    <property type="match status" value="1"/>
</dbReference>
<organism evidence="3 4">
    <name type="scientific">Solemya pervernicosa gill symbiont</name>
    <dbReference type="NCBI Taxonomy" id="642797"/>
    <lineage>
        <taxon>Bacteria</taxon>
        <taxon>Pseudomonadati</taxon>
        <taxon>Pseudomonadota</taxon>
        <taxon>Gammaproteobacteria</taxon>
        <taxon>sulfur-oxidizing symbionts</taxon>
    </lineage>
</organism>
<protein>
    <recommendedName>
        <fullName evidence="5">GGDEF domain-containing protein</fullName>
    </recommendedName>
</protein>
<gene>
    <name evidence="3" type="ORF">BOW53_03805</name>
</gene>
<dbReference type="Gene3D" id="3.30.70.270">
    <property type="match status" value="1"/>
</dbReference>
<dbReference type="SMART" id="SM00052">
    <property type="entry name" value="EAL"/>
    <property type="match status" value="1"/>
</dbReference>
<dbReference type="SUPFAM" id="SSF141868">
    <property type="entry name" value="EAL domain-like"/>
    <property type="match status" value="2"/>
</dbReference>